<sequence>KLQYAPPGTQQSASPPPSPPSEKRRIGPLRHNNYTIFKLEAFNYYYNWNILVNSDGVNFFFTSSLCFLFI</sequence>
<organism evidence="2">
    <name type="scientific">Lepeophtheirus salmonis</name>
    <name type="common">Salmon louse</name>
    <name type="synonym">Caligus salmonis</name>
    <dbReference type="NCBI Taxonomy" id="72036"/>
    <lineage>
        <taxon>Eukaryota</taxon>
        <taxon>Metazoa</taxon>
        <taxon>Ecdysozoa</taxon>
        <taxon>Arthropoda</taxon>
        <taxon>Crustacea</taxon>
        <taxon>Multicrustacea</taxon>
        <taxon>Hexanauplia</taxon>
        <taxon>Copepoda</taxon>
        <taxon>Siphonostomatoida</taxon>
        <taxon>Caligidae</taxon>
        <taxon>Lepeophtheirus</taxon>
    </lineage>
</organism>
<accession>A0A0K2VEK6</accession>
<evidence type="ECO:0000256" key="1">
    <source>
        <dbReference type="SAM" id="MobiDB-lite"/>
    </source>
</evidence>
<feature type="region of interest" description="Disordered" evidence="1">
    <location>
        <begin position="1"/>
        <end position="27"/>
    </location>
</feature>
<feature type="non-terminal residue" evidence="2">
    <location>
        <position position="1"/>
    </location>
</feature>
<evidence type="ECO:0000313" key="2">
    <source>
        <dbReference type="EMBL" id="CDW48637.1"/>
    </source>
</evidence>
<dbReference type="AlphaFoldDB" id="A0A0K2VEK6"/>
<name>A0A0K2VEK6_LEPSM</name>
<dbReference type="EMBL" id="HACA01031276">
    <property type="protein sequence ID" value="CDW48637.1"/>
    <property type="molecule type" value="Transcribed_RNA"/>
</dbReference>
<feature type="compositionally biased region" description="Low complexity" evidence="1">
    <location>
        <begin position="1"/>
        <end position="13"/>
    </location>
</feature>
<protein>
    <submittedName>
        <fullName evidence="2">Uncharacterized protein</fullName>
    </submittedName>
</protein>
<reference evidence="2" key="1">
    <citation type="submission" date="2014-05" db="EMBL/GenBank/DDBJ databases">
        <authorList>
            <person name="Chronopoulou M."/>
        </authorList>
    </citation>
    <scope>NUCLEOTIDE SEQUENCE</scope>
    <source>
        <tissue evidence="2">Whole organism</tissue>
    </source>
</reference>
<proteinExistence type="predicted"/>